<name>A0A8K0TAH7_9PEZI</name>
<evidence type="ECO:0000313" key="1">
    <source>
        <dbReference type="EMBL" id="KAH7358019.1"/>
    </source>
</evidence>
<proteinExistence type="predicted"/>
<gene>
    <name evidence="1" type="ORF">B0T11DRAFT_98864</name>
</gene>
<dbReference type="AlphaFoldDB" id="A0A8K0TAH7"/>
<accession>A0A8K0TAH7</accession>
<reference evidence="1" key="1">
    <citation type="journal article" date="2021" name="Nat. Commun.">
        <title>Genetic determinants of endophytism in the Arabidopsis root mycobiome.</title>
        <authorList>
            <person name="Mesny F."/>
            <person name="Miyauchi S."/>
            <person name="Thiergart T."/>
            <person name="Pickel B."/>
            <person name="Atanasova L."/>
            <person name="Karlsson M."/>
            <person name="Huettel B."/>
            <person name="Barry K.W."/>
            <person name="Haridas S."/>
            <person name="Chen C."/>
            <person name="Bauer D."/>
            <person name="Andreopoulos W."/>
            <person name="Pangilinan J."/>
            <person name="LaButti K."/>
            <person name="Riley R."/>
            <person name="Lipzen A."/>
            <person name="Clum A."/>
            <person name="Drula E."/>
            <person name="Henrissat B."/>
            <person name="Kohler A."/>
            <person name="Grigoriev I.V."/>
            <person name="Martin F.M."/>
            <person name="Hacquard S."/>
        </authorList>
    </citation>
    <scope>NUCLEOTIDE SEQUENCE</scope>
    <source>
        <strain evidence="1">MPI-CAGE-AT-0016</strain>
    </source>
</reference>
<sequence length="136" mass="14773">MAKGFGAFLAPTSLARFECAIFAVVADFCFWVNQSILSPVPFDLNAFHCAAPVLTWEMGEKKLYLKVRGQVRAQGPCTLHHDHALLAGSQASAAGSAAAVMPGHARLYQQCFSVKPVAGLCPDARQQQWRMLPCRP</sequence>
<protein>
    <submittedName>
        <fullName evidence="1">Uncharacterized protein</fullName>
    </submittedName>
</protein>
<organism evidence="1 2">
    <name type="scientific">Plectosphaerella cucumerina</name>
    <dbReference type="NCBI Taxonomy" id="40658"/>
    <lineage>
        <taxon>Eukaryota</taxon>
        <taxon>Fungi</taxon>
        <taxon>Dikarya</taxon>
        <taxon>Ascomycota</taxon>
        <taxon>Pezizomycotina</taxon>
        <taxon>Sordariomycetes</taxon>
        <taxon>Hypocreomycetidae</taxon>
        <taxon>Glomerellales</taxon>
        <taxon>Plectosphaerellaceae</taxon>
        <taxon>Plectosphaerella</taxon>
    </lineage>
</organism>
<evidence type="ECO:0000313" key="2">
    <source>
        <dbReference type="Proteomes" id="UP000813385"/>
    </source>
</evidence>
<keyword evidence="2" id="KW-1185">Reference proteome</keyword>
<dbReference type="EMBL" id="JAGPXD010000004">
    <property type="protein sequence ID" value="KAH7358019.1"/>
    <property type="molecule type" value="Genomic_DNA"/>
</dbReference>
<comment type="caution">
    <text evidence="1">The sequence shown here is derived from an EMBL/GenBank/DDBJ whole genome shotgun (WGS) entry which is preliminary data.</text>
</comment>
<dbReference type="Proteomes" id="UP000813385">
    <property type="component" value="Unassembled WGS sequence"/>
</dbReference>